<evidence type="ECO:0000313" key="6">
    <source>
        <dbReference type="EMBL" id="GAA5530418.1"/>
    </source>
</evidence>
<dbReference type="InterPro" id="IPR000587">
    <property type="entry name" value="Creatinase_N"/>
</dbReference>
<evidence type="ECO:0000256" key="3">
    <source>
        <dbReference type="RuleBase" id="RU000590"/>
    </source>
</evidence>
<dbReference type="Pfam" id="PF00557">
    <property type="entry name" value="Peptidase_M24"/>
    <property type="match status" value="1"/>
</dbReference>
<dbReference type="RefSeq" id="WP_345724012.1">
    <property type="nucleotide sequence ID" value="NZ_BAABRU010000018.1"/>
</dbReference>
<dbReference type="Gene3D" id="3.90.230.10">
    <property type="entry name" value="Creatinase/methionine aminopeptidase superfamily"/>
    <property type="match status" value="1"/>
</dbReference>
<dbReference type="InterPro" id="IPR000994">
    <property type="entry name" value="Pept_M24"/>
</dbReference>
<dbReference type="Pfam" id="PF01321">
    <property type="entry name" value="Creatinase_N"/>
    <property type="match status" value="1"/>
</dbReference>
<dbReference type="PANTHER" id="PTHR46112:SF8">
    <property type="entry name" value="CYTOPLASMIC PEPTIDASE PEPQ-RELATED"/>
    <property type="match status" value="1"/>
</dbReference>
<keyword evidence="2" id="KW-0378">Hydrolase</keyword>
<feature type="domain" description="Creatinase N-terminal" evidence="5">
    <location>
        <begin position="5"/>
        <end position="131"/>
    </location>
</feature>
<accession>A0ABP9X4U3</accession>
<dbReference type="EMBL" id="BAABRU010000018">
    <property type="protein sequence ID" value="GAA5530418.1"/>
    <property type="molecule type" value="Genomic_DNA"/>
</dbReference>
<dbReference type="GO" id="GO:0004177">
    <property type="term" value="F:aminopeptidase activity"/>
    <property type="evidence" value="ECO:0007669"/>
    <property type="project" value="UniProtKB-KW"/>
</dbReference>
<evidence type="ECO:0000256" key="2">
    <source>
        <dbReference type="ARBA" id="ARBA00022801"/>
    </source>
</evidence>
<organism evidence="6 7">
    <name type="scientific">Herpetosiphon gulosus</name>
    <dbReference type="NCBI Taxonomy" id="1973496"/>
    <lineage>
        <taxon>Bacteria</taxon>
        <taxon>Bacillati</taxon>
        <taxon>Chloroflexota</taxon>
        <taxon>Chloroflexia</taxon>
        <taxon>Herpetosiphonales</taxon>
        <taxon>Herpetosiphonaceae</taxon>
        <taxon>Herpetosiphon</taxon>
    </lineage>
</organism>
<keyword evidence="6" id="KW-0031">Aminopeptidase</keyword>
<keyword evidence="1 3" id="KW-0479">Metal-binding</keyword>
<comment type="similarity">
    <text evidence="3">Belongs to the peptidase M24B family.</text>
</comment>
<dbReference type="InterPro" id="IPR036005">
    <property type="entry name" value="Creatinase/aminopeptidase-like"/>
</dbReference>
<reference evidence="6 7" key="1">
    <citation type="submission" date="2024-02" db="EMBL/GenBank/DDBJ databases">
        <title>Herpetosiphon gulosus NBRC 112829.</title>
        <authorList>
            <person name="Ichikawa N."/>
            <person name="Katano-Makiyama Y."/>
            <person name="Hidaka K."/>
        </authorList>
    </citation>
    <scope>NUCLEOTIDE SEQUENCE [LARGE SCALE GENOMIC DNA]</scope>
    <source>
        <strain evidence="6 7">NBRC 112829</strain>
    </source>
</reference>
<evidence type="ECO:0000259" key="4">
    <source>
        <dbReference type="Pfam" id="PF00557"/>
    </source>
</evidence>
<keyword evidence="6" id="KW-0645">Protease</keyword>
<gene>
    <name evidence="6" type="primary">ypdF</name>
    <name evidence="6" type="ORF">Hgul01_04237</name>
</gene>
<dbReference type="CDD" id="cd01092">
    <property type="entry name" value="APP-like"/>
    <property type="match status" value="1"/>
</dbReference>
<dbReference type="Proteomes" id="UP001428290">
    <property type="component" value="Unassembled WGS sequence"/>
</dbReference>
<proteinExistence type="inferred from homology"/>
<dbReference type="SUPFAM" id="SSF55920">
    <property type="entry name" value="Creatinase/aminopeptidase"/>
    <property type="match status" value="1"/>
</dbReference>
<comment type="caution">
    <text evidence="6">The sequence shown here is derived from an EMBL/GenBank/DDBJ whole genome shotgun (WGS) entry which is preliminary data.</text>
</comment>
<evidence type="ECO:0000313" key="7">
    <source>
        <dbReference type="Proteomes" id="UP001428290"/>
    </source>
</evidence>
<name>A0ABP9X4U3_9CHLR</name>
<dbReference type="InterPro" id="IPR029149">
    <property type="entry name" value="Creatin/AminoP/Spt16_N"/>
</dbReference>
<dbReference type="InterPro" id="IPR001131">
    <property type="entry name" value="Peptidase_M24B_aminopep-P_CS"/>
</dbReference>
<protein>
    <submittedName>
        <fullName evidence="6">Aminopeptidase YpdF</fullName>
    </submittedName>
</protein>
<dbReference type="PROSITE" id="PS00491">
    <property type="entry name" value="PROLINE_PEPTIDASE"/>
    <property type="match status" value="1"/>
</dbReference>
<dbReference type="PANTHER" id="PTHR46112">
    <property type="entry name" value="AMINOPEPTIDASE"/>
    <property type="match status" value="1"/>
</dbReference>
<evidence type="ECO:0000259" key="5">
    <source>
        <dbReference type="Pfam" id="PF01321"/>
    </source>
</evidence>
<sequence>MSQERLAALRMLFEAAQIDGLLVANSQNRRYLSGFTGSAGLLIIDAQRALLISDGRYTVQAAQEASQFETITRTLDESLYSCVGRHIAPITRLGFEPATLSVADYNALRQALPADVTLVAIGALTEQLRAIKSSEEVAALRQAINITDQALAAVKPMLRPSMLEREVAWELHKAIVEHGGDGLAFEIIVGAGLNSALPHYHAGNAPLGQGQPIVVDFGALYAGYHGDMTRTLVLGQPDAKFDEIYGIVRHALADATNGISANTTGKEADALARNVIEASGYGEYFSHGTGHGVGLQIHEEPRLSRVHNDLLPVGSIFSIEPGIYLPDWGGVRLENLVLLNANGVETLTQSPLDPIIVIEQA</sequence>
<dbReference type="Gene3D" id="3.40.350.10">
    <property type="entry name" value="Creatinase/prolidase N-terminal domain"/>
    <property type="match status" value="1"/>
</dbReference>
<feature type="domain" description="Peptidase M24" evidence="4">
    <location>
        <begin position="139"/>
        <end position="339"/>
    </location>
</feature>
<evidence type="ECO:0000256" key="1">
    <source>
        <dbReference type="ARBA" id="ARBA00022723"/>
    </source>
</evidence>
<dbReference type="SUPFAM" id="SSF53092">
    <property type="entry name" value="Creatinase/prolidase N-terminal domain"/>
    <property type="match status" value="1"/>
</dbReference>
<dbReference type="InterPro" id="IPR050659">
    <property type="entry name" value="Peptidase_M24B"/>
</dbReference>
<keyword evidence="7" id="KW-1185">Reference proteome</keyword>